<dbReference type="InterPro" id="IPR046796">
    <property type="entry name" value="Transposase_32_dom"/>
</dbReference>
<gene>
    <name evidence="3" type="ORF">CFOL_v3_30963</name>
</gene>
<evidence type="ECO:0000256" key="1">
    <source>
        <dbReference type="SAM" id="MobiDB-lite"/>
    </source>
</evidence>
<evidence type="ECO:0000259" key="2">
    <source>
        <dbReference type="Pfam" id="PF20167"/>
    </source>
</evidence>
<sequence>MQSDSESEEHSPIPLRSVTFVDKRVIGGRNVDLQFCSSEFSFISWLEDLNLIPLVQIFDPFYIKLVKEFYSNLRMASNNHEEFTLTSIIKGQRIFLDARILASILHIPHTGIYVFEHKKWPEVEGFHPNHILSILYPNDPNVHPNMALTSNRLSVDHRLLHHLIVHQFLPTGGGYAKLSRMQVFLMWCILSRIEYCFPLLMLKTMVRAFHQKKSVLPFGSILTKVFLHFQIRLDGEVATKLKKEDTYNKSTLNRMGWKKQDGIWTYCPRADQAPRIAREEQEDNPPWEQDAPAPAAIAPAPAAPAPAQTAPSSSTADFDRMMEAIASMQASFDGQLKEIKSHLGRLMRDHQVLHKDYEDVDDGVYYDLRVVKRRLKRIERNLAKANIFDHCADTSGDDGDTSTDSVHPPPAEP</sequence>
<dbReference type="InParanoid" id="A0A1Q3D4W1"/>
<proteinExistence type="predicted"/>
<dbReference type="EMBL" id="BDDD01004365">
    <property type="protein sequence ID" value="GAV87537.1"/>
    <property type="molecule type" value="Genomic_DNA"/>
</dbReference>
<dbReference type="AlphaFoldDB" id="A0A1Q3D4W1"/>
<accession>A0A1Q3D4W1</accession>
<comment type="caution">
    <text evidence="3">The sequence shown here is derived from an EMBL/GenBank/DDBJ whole genome shotgun (WGS) entry which is preliminary data.</text>
</comment>
<feature type="compositionally biased region" description="Low complexity" evidence="1">
    <location>
        <begin position="291"/>
        <end position="314"/>
    </location>
</feature>
<evidence type="ECO:0000313" key="3">
    <source>
        <dbReference type="EMBL" id="GAV87537.1"/>
    </source>
</evidence>
<keyword evidence="4" id="KW-1185">Reference proteome</keyword>
<name>A0A1Q3D4W1_CEPFO</name>
<feature type="region of interest" description="Disordered" evidence="1">
    <location>
        <begin position="278"/>
        <end position="314"/>
    </location>
</feature>
<reference evidence="4" key="1">
    <citation type="submission" date="2016-04" db="EMBL/GenBank/DDBJ databases">
        <title>Cephalotus genome sequencing.</title>
        <authorList>
            <person name="Fukushima K."/>
            <person name="Hasebe M."/>
            <person name="Fang X."/>
        </authorList>
    </citation>
    <scope>NUCLEOTIDE SEQUENCE [LARGE SCALE GENOMIC DNA]</scope>
    <source>
        <strain evidence="4">cv. St1</strain>
    </source>
</reference>
<dbReference type="Proteomes" id="UP000187406">
    <property type="component" value="Unassembled WGS sequence"/>
</dbReference>
<protein>
    <recommendedName>
        <fullName evidence="2">Putative plant transposon protein domain-containing protein</fullName>
    </recommendedName>
</protein>
<dbReference type="Pfam" id="PF20167">
    <property type="entry name" value="Transposase_32"/>
    <property type="match status" value="1"/>
</dbReference>
<feature type="domain" description="Putative plant transposon protein" evidence="2">
    <location>
        <begin position="50"/>
        <end position="230"/>
    </location>
</feature>
<feature type="region of interest" description="Disordered" evidence="1">
    <location>
        <begin position="391"/>
        <end position="413"/>
    </location>
</feature>
<evidence type="ECO:0000313" key="4">
    <source>
        <dbReference type="Proteomes" id="UP000187406"/>
    </source>
</evidence>
<organism evidence="3 4">
    <name type="scientific">Cephalotus follicularis</name>
    <name type="common">Albany pitcher plant</name>
    <dbReference type="NCBI Taxonomy" id="3775"/>
    <lineage>
        <taxon>Eukaryota</taxon>
        <taxon>Viridiplantae</taxon>
        <taxon>Streptophyta</taxon>
        <taxon>Embryophyta</taxon>
        <taxon>Tracheophyta</taxon>
        <taxon>Spermatophyta</taxon>
        <taxon>Magnoliopsida</taxon>
        <taxon>eudicotyledons</taxon>
        <taxon>Gunneridae</taxon>
        <taxon>Pentapetalae</taxon>
        <taxon>rosids</taxon>
        <taxon>fabids</taxon>
        <taxon>Oxalidales</taxon>
        <taxon>Cephalotaceae</taxon>
        <taxon>Cephalotus</taxon>
    </lineage>
</organism>